<evidence type="ECO:0000259" key="1">
    <source>
        <dbReference type="Pfam" id="PF13581"/>
    </source>
</evidence>
<dbReference type="Proteomes" id="UP000664779">
    <property type="component" value="Unassembled WGS sequence"/>
</dbReference>
<dbReference type="EMBL" id="JAFLNF010000003">
    <property type="protein sequence ID" value="MBO0345220.1"/>
    <property type="molecule type" value="Genomic_DNA"/>
</dbReference>
<comment type="caution">
    <text evidence="2">The sequence shown here is derived from an EMBL/GenBank/DDBJ whole genome shotgun (WGS) entry which is preliminary data.</text>
</comment>
<feature type="domain" description="Histidine kinase/HSP90-like ATPase" evidence="1">
    <location>
        <begin position="30"/>
        <end position="142"/>
    </location>
</feature>
<sequence length="146" mass="15539">MPCRSCEVTDLKTQERFTPLARFPLHVSRDVVQARQSVARELRDRGVSNIRVTRFSTAVSEIARNVIVHGGGGEFSVYLDPAAGYLMTVSSDKGRGIADIPQALTDGFTTAGGLGRGLGGAKRLADVFEIISSADGGTTIKMGIKL</sequence>
<dbReference type="InterPro" id="IPR036890">
    <property type="entry name" value="HATPase_C_sf"/>
</dbReference>
<dbReference type="Gene3D" id="3.30.565.10">
    <property type="entry name" value="Histidine kinase-like ATPase, C-terminal domain"/>
    <property type="match status" value="1"/>
</dbReference>
<gene>
    <name evidence="2" type="ORF">J0X15_08310</name>
</gene>
<dbReference type="SUPFAM" id="SSF55874">
    <property type="entry name" value="ATPase domain of HSP90 chaperone/DNA topoisomerase II/histidine kinase"/>
    <property type="match status" value="1"/>
</dbReference>
<keyword evidence="2" id="KW-0067">ATP-binding</keyword>
<name>A0A939EM38_9HYPH</name>
<organism evidence="2 3">
    <name type="scientific">Roseibium limicola</name>
    <dbReference type="NCBI Taxonomy" id="2816037"/>
    <lineage>
        <taxon>Bacteria</taxon>
        <taxon>Pseudomonadati</taxon>
        <taxon>Pseudomonadota</taxon>
        <taxon>Alphaproteobacteria</taxon>
        <taxon>Hyphomicrobiales</taxon>
        <taxon>Stappiaceae</taxon>
        <taxon>Roseibium</taxon>
    </lineage>
</organism>
<proteinExistence type="predicted"/>
<reference evidence="2" key="1">
    <citation type="submission" date="2021-03" db="EMBL/GenBank/DDBJ databases">
        <title>Roseibium sp. CAU 1637 isolated from Incheon.</title>
        <authorList>
            <person name="Kim W."/>
        </authorList>
    </citation>
    <scope>NUCLEOTIDE SEQUENCE</scope>
    <source>
        <strain evidence="2">CAU 1637</strain>
    </source>
</reference>
<dbReference type="AlphaFoldDB" id="A0A939EM38"/>
<protein>
    <submittedName>
        <fullName evidence="2">ATP-binding protein</fullName>
    </submittedName>
</protein>
<dbReference type="Pfam" id="PF13581">
    <property type="entry name" value="HATPase_c_2"/>
    <property type="match status" value="1"/>
</dbReference>
<keyword evidence="2" id="KW-0547">Nucleotide-binding</keyword>
<dbReference type="InterPro" id="IPR003594">
    <property type="entry name" value="HATPase_dom"/>
</dbReference>
<keyword evidence="3" id="KW-1185">Reference proteome</keyword>
<evidence type="ECO:0000313" key="2">
    <source>
        <dbReference type="EMBL" id="MBO0345220.1"/>
    </source>
</evidence>
<dbReference type="GO" id="GO:0005524">
    <property type="term" value="F:ATP binding"/>
    <property type="evidence" value="ECO:0007669"/>
    <property type="project" value="UniProtKB-KW"/>
</dbReference>
<accession>A0A939EM38</accession>
<evidence type="ECO:0000313" key="3">
    <source>
        <dbReference type="Proteomes" id="UP000664779"/>
    </source>
</evidence>